<feature type="domain" description="Catalase core" evidence="2">
    <location>
        <begin position="51"/>
        <end position="154"/>
    </location>
</feature>
<organism evidence="3 4">
    <name type="scientific">Lunasporangiospora selenospora</name>
    <dbReference type="NCBI Taxonomy" id="979761"/>
    <lineage>
        <taxon>Eukaryota</taxon>
        <taxon>Fungi</taxon>
        <taxon>Fungi incertae sedis</taxon>
        <taxon>Mucoromycota</taxon>
        <taxon>Mortierellomycotina</taxon>
        <taxon>Mortierellomycetes</taxon>
        <taxon>Mortierellales</taxon>
        <taxon>Mortierellaceae</taxon>
        <taxon>Lunasporangiospora</taxon>
    </lineage>
</organism>
<dbReference type="GO" id="GO:0020037">
    <property type="term" value="F:heme binding"/>
    <property type="evidence" value="ECO:0007669"/>
    <property type="project" value="InterPro"/>
</dbReference>
<dbReference type="PROSITE" id="PS51402">
    <property type="entry name" value="CATALASE_3"/>
    <property type="match status" value="1"/>
</dbReference>
<evidence type="ECO:0000313" key="3">
    <source>
        <dbReference type="EMBL" id="KAF9581965.1"/>
    </source>
</evidence>
<evidence type="ECO:0000256" key="1">
    <source>
        <dbReference type="SAM" id="MobiDB-lite"/>
    </source>
</evidence>
<dbReference type="GO" id="GO:0004096">
    <property type="term" value="F:catalase activity"/>
    <property type="evidence" value="ECO:0007669"/>
    <property type="project" value="InterPro"/>
</dbReference>
<evidence type="ECO:0000313" key="4">
    <source>
        <dbReference type="Proteomes" id="UP000780801"/>
    </source>
</evidence>
<comment type="caution">
    <text evidence="3">The sequence shown here is derived from an EMBL/GenBank/DDBJ whole genome shotgun (WGS) entry which is preliminary data.</text>
</comment>
<accession>A0A9P6KEP6</accession>
<evidence type="ECO:0000259" key="2">
    <source>
        <dbReference type="Pfam" id="PF00199"/>
    </source>
</evidence>
<feature type="region of interest" description="Disordered" evidence="1">
    <location>
        <begin position="1"/>
        <end position="21"/>
    </location>
</feature>
<dbReference type="SUPFAM" id="SSF56634">
    <property type="entry name" value="Heme-dependent catalase-like"/>
    <property type="match status" value="1"/>
</dbReference>
<dbReference type="OrthoDB" id="3358373at2759"/>
<name>A0A9P6KEP6_9FUNG</name>
<dbReference type="InterPro" id="IPR011614">
    <property type="entry name" value="Catalase_core"/>
</dbReference>
<dbReference type="AlphaFoldDB" id="A0A9P6KEP6"/>
<sequence length="353" mass="39755">MSASTTQDVPYPHADESLGEKLQPDEAHIATEIADDIEATIRKQYQEGDARRDVHSKATGVLRAQFKVNENIPAIYAKGIFIPGKTYEAVIRLSNAGSNPHQTDNHEDGRGFAIKLLDVPGPKLLETDKNATTQDFLLINSPIFMTNDIRAYHSLLQKANGTFLQKLTIPLSLGLRGTLIAGKMVSGKVSNPLQIQYFGVVPYQLGLGPESEVVKFSIKPATDEHDPMPEHLTDDYLHEAIKKKLAAKEVQYRFLIQRRTSAHMDVEDSTREWSQEESPYVEVGTVRIPQQDVDADNHNLDKLGERLSFNPWHTIPEIRPMGGIMRMRKVIYERISRVRDSMNHVPREEPTSV</sequence>
<dbReference type="InterPro" id="IPR018028">
    <property type="entry name" value="Catalase"/>
</dbReference>
<proteinExistence type="predicted"/>
<dbReference type="EMBL" id="JAABOA010001245">
    <property type="protein sequence ID" value="KAF9581965.1"/>
    <property type="molecule type" value="Genomic_DNA"/>
</dbReference>
<dbReference type="PANTHER" id="PTHR36195">
    <property type="entry name" value="DOMAIN PROTEIN, PUTATIVE (AFU_ORTHOLOGUE AFUA_5G01990)-RELATED-RELATED"/>
    <property type="match status" value="1"/>
</dbReference>
<keyword evidence="4" id="KW-1185">Reference proteome</keyword>
<dbReference type="CDD" id="cd08152">
    <property type="entry name" value="y4iL_like"/>
    <property type="match status" value="1"/>
</dbReference>
<dbReference type="Gene3D" id="2.40.180.10">
    <property type="entry name" value="Catalase core domain"/>
    <property type="match status" value="1"/>
</dbReference>
<dbReference type="GO" id="GO:0006979">
    <property type="term" value="P:response to oxidative stress"/>
    <property type="evidence" value="ECO:0007669"/>
    <property type="project" value="InterPro"/>
</dbReference>
<dbReference type="PANTHER" id="PTHR36195:SF4">
    <property type="entry name" value="DOMAIN PROTEIN, PUTATIVE (AFU_ORTHOLOGUE AFUA_5G01990)-RELATED"/>
    <property type="match status" value="1"/>
</dbReference>
<dbReference type="Proteomes" id="UP000780801">
    <property type="component" value="Unassembled WGS sequence"/>
</dbReference>
<reference evidence="3" key="1">
    <citation type="journal article" date="2020" name="Fungal Divers.">
        <title>Resolving the Mortierellaceae phylogeny through synthesis of multi-gene phylogenetics and phylogenomics.</title>
        <authorList>
            <person name="Vandepol N."/>
            <person name="Liber J."/>
            <person name="Desiro A."/>
            <person name="Na H."/>
            <person name="Kennedy M."/>
            <person name="Barry K."/>
            <person name="Grigoriev I.V."/>
            <person name="Miller A.N."/>
            <person name="O'Donnell K."/>
            <person name="Stajich J.E."/>
            <person name="Bonito G."/>
        </authorList>
    </citation>
    <scope>NUCLEOTIDE SEQUENCE</scope>
    <source>
        <strain evidence="3">KOD1015</strain>
    </source>
</reference>
<gene>
    <name evidence="3" type="ORF">BGW38_000834</name>
</gene>
<dbReference type="Pfam" id="PF00199">
    <property type="entry name" value="Catalase"/>
    <property type="match status" value="1"/>
</dbReference>
<dbReference type="InterPro" id="IPR020835">
    <property type="entry name" value="Catalase_sf"/>
</dbReference>
<protein>
    <recommendedName>
        <fullName evidence="2">Catalase core domain-containing protein</fullName>
    </recommendedName>
</protein>